<dbReference type="Pfam" id="PF06458">
    <property type="entry name" value="MucBP"/>
    <property type="match status" value="5"/>
</dbReference>
<comment type="subcellular location">
    <subcellularLocation>
        <location evidence="1">Secreted</location>
        <location evidence="1">Cell wall</location>
        <topology evidence="1">Peptidoglycan-anchor</topology>
    </subcellularLocation>
</comment>
<evidence type="ECO:0000313" key="12">
    <source>
        <dbReference type="Proteomes" id="UP000467536"/>
    </source>
</evidence>
<accession>A0A2Z5C3K1</accession>
<keyword evidence="5 8" id="KW-0732">Signal</keyword>
<evidence type="ECO:0000259" key="9">
    <source>
        <dbReference type="PROSITE" id="PS50847"/>
    </source>
</evidence>
<sequence length="726" mass="79552">MKKFVLIFICFLTLTTIVPWNTLETKAASTSWLEQELDGNEAFITETERVLSKNREDITLADLETIQELDIYGDASSIPDKISDYKNLNTLLALNGTISEIPTSITKLTKLTRINVDNNNFQEFPMILLQMPSLSSIEINRNKIKEIPSEITTLSPHLGSLDVRYNELITLPDNIFTTEWESKLSLLTTGNQLVSDIPADWLDNFNQADNMLEFYNNPPNDYHQKQDQLTYSGARIEVPLNTDLKTLTPDKTKLGLKTGRTLFEQHEFMYYDDGTSNNILTNGVATATGNGYITIKSTLSTNSNPFAKVRVPITVTPPVKGGDVTVQYKDTTGVVLADSITLSGNVGENYTTTAKTIDGYSLTTTPTNANGTFSTNPQTVTYTYKKDPIAQPVTVNYIDTDGKTIAPTETLSGNVGENYTTTAKTIDGYSLTTTPANANGTFSTNPQTVTYTYTKDPIAQPVTVNYIDTDGKTIAPSETLTGNISENYTTTAKTIDGYSLTTTPANAKGTFSTEPQIINYIYAKNAETAQPITVNYRNSTGQKIAKSEVLTGNIGESYSTQPKTIAGYTLTTIPPNAKGTFTTNAQTVTYMYTPIAISALPVTVNYLDENGKEIADSVVLNGRVGEAYNTLAKEIDGYTLIKTPTNANGVFSAEAQSIDYIYRKNKPVVIVNPPIKNPIIKIDSSTNVIKEETSVLPKTGDSNPYNDFLAGILLLSSAMFLWKNHK</sequence>
<evidence type="ECO:0000256" key="2">
    <source>
        <dbReference type="ARBA" id="ARBA00022512"/>
    </source>
</evidence>
<gene>
    <name evidence="10" type="ORF">CW845_09615</name>
    <name evidence="11" type="ORF">FV747_05230</name>
</gene>
<evidence type="ECO:0000256" key="6">
    <source>
        <dbReference type="ARBA" id="ARBA00022737"/>
    </source>
</evidence>
<dbReference type="PANTHER" id="PTHR48051">
    <property type="match status" value="1"/>
</dbReference>
<dbReference type="InterPro" id="IPR019931">
    <property type="entry name" value="LPXTG_anchor"/>
</dbReference>
<dbReference type="SUPFAM" id="SSF52058">
    <property type="entry name" value="L domain-like"/>
    <property type="match status" value="1"/>
</dbReference>
<dbReference type="Gene3D" id="3.10.20.320">
    <property type="entry name" value="Putative peptidoglycan bound protein (lpxtg motif)"/>
    <property type="match status" value="5"/>
</dbReference>
<evidence type="ECO:0000256" key="1">
    <source>
        <dbReference type="ARBA" id="ARBA00004168"/>
    </source>
</evidence>
<evidence type="ECO:0000256" key="8">
    <source>
        <dbReference type="SAM" id="SignalP"/>
    </source>
</evidence>
<dbReference type="PROSITE" id="PS50847">
    <property type="entry name" value="GRAM_POS_ANCHORING"/>
    <property type="match status" value="1"/>
</dbReference>
<proteinExistence type="predicted"/>
<evidence type="ECO:0000313" key="11">
    <source>
        <dbReference type="EMBL" id="EDO0985399.1"/>
    </source>
</evidence>
<feature type="signal peptide" evidence="8">
    <location>
        <begin position="1"/>
        <end position="20"/>
    </location>
</feature>
<dbReference type="Gene3D" id="3.80.10.10">
    <property type="entry name" value="Ribonuclease Inhibitor"/>
    <property type="match status" value="1"/>
</dbReference>
<keyword evidence="2" id="KW-0134">Cell wall</keyword>
<organism evidence="11 12">
    <name type="scientific">Listeria monocytogenes</name>
    <dbReference type="NCBI Taxonomy" id="1639"/>
    <lineage>
        <taxon>Bacteria</taxon>
        <taxon>Bacillati</taxon>
        <taxon>Bacillota</taxon>
        <taxon>Bacilli</taxon>
        <taxon>Bacillales</taxon>
        <taxon>Listeriaceae</taxon>
        <taxon>Listeria</taxon>
    </lineage>
</organism>
<dbReference type="NCBIfam" id="TIGR01167">
    <property type="entry name" value="LPXTG_anchor"/>
    <property type="match status" value="1"/>
</dbReference>
<evidence type="ECO:0000313" key="13">
    <source>
        <dbReference type="Proteomes" id="UP000522199"/>
    </source>
</evidence>
<dbReference type="InterPro" id="IPR050216">
    <property type="entry name" value="LRR_domain-containing"/>
</dbReference>
<evidence type="ECO:0000256" key="5">
    <source>
        <dbReference type="ARBA" id="ARBA00022729"/>
    </source>
</evidence>
<feature type="chain" id="PRO_5042355325" evidence="8">
    <location>
        <begin position="21"/>
        <end position="726"/>
    </location>
</feature>
<keyword evidence="6" id="KW-0677">Repeat</keyword>
<dbReference type="InterPro" id="IPR032675">
    <property type="entry name" value="LRR_dom_sf"/>
</dbReference>
<keyword evidence="7" id="KW-0572">Peptidoglycan-anchor</keyword>
<dbReference type="EMBL" id="AANEHK010000003">
    <property type="protein sequence ID" value="EDO0985399.1"/>
    <property type="molecule type" value="Genomic_DNA"/>
</dbReference>
<dbReference type="SMART" id="SM00364">
    <property type="entry name" value="LRR_BAC"/>
    <property type="match status" value="3"/>
</dbReference>
<evidence type="ECO:0000256" key="3">
    <source>
        <dbReference type="ARBA" id="ARBA00022525"/>
    </source>
</evidence>
<evidence type="ECO:0000256" key="7">
    <source>
        <dbReference type="ARBA" id="ARBA00023088"/>
    </source>
</evidence>
<feature type="domain" description="Gram-positive cocci surface proteins LPxTG" evidence="9">
    <location>
        <begin position="696"/>
        <end position="726"/>
    </location>
</feature>
<evidence type="ECO:0000313" key="10">
    <source>
        <dbReference type="EMBL" id="EAG9387742.1"/>
    </source>
</evidence>
<dbReference type="InterPro" id="IPR009459">
    <property type="entry name" value="MucBP_dom"/>
</dbReference>
<dbReference type="RefSeq" id="WP_003734265.1">
    <property type="nucleotide sequence ID" value="NZ_CAJNOY010000009.1"/>
</dbReference>
<dbReference type="Proteomes" id="UP000467536">
    <property type="component" value="Unassembled WGS sequence"/>
</dbReference>
<protein>
    <submittedName>
        <fullName evidence="11">LPXTG cell wall anchor domain-containing protein</fullName>
    </submittedName>
</protein>
<evidence type="ECO:0000256" key="4">
    <source>
        <dbReference type="ARBA" id="ARBA00022614"/>
    </source>
</evidence>
<dbReference type="GO" id="GO:0005737">
    <property type="term" value="C:cytoplasm"/>
    <property type="evidence" value="ECO:0007669"/>
    <property type="project" value="TreeGrafter"/>
</dbReference>
<dbReference type="AlphaFoldDB" id="A0A2Z5C3K1"/>
<dbReference type="PANTHER" id="PTHR48051:SF1">
    <property type="entry name" value="RAS SUPPRESSOR PROTEIN 1"/>
    <property type="match status" value="1"/>
</dbReference>
<reference evidence="10 13" key="1">
    <citation type="submission" date="2019-04" db="EMBL/GenBank/DDBJ databases">
        <authorList>
            <consortium name="GenomeTrakr network: Whole genome sequencing for foodborne pathogen traceback"/>
        </authorList>
    </citation>
    <scope>NUCLEOTIDE SEQUENCE [LARGE SCALE GENOMIC DNA]</scope>
    <source>
        <strain evidence="10 13">CFSAN072474</strain>
    </source>
</reference>
<reference evidence="11 12" key="2">
    <citation type="submission" date="2019-08" db="EMBL/GenBank/DDBJ databases">
        <authorList>
            <person name="Ashton P.M."/>
            <person name="Dallman T."/>
            <person name="Nair S."/>
            <person name="De Pinna E."/>
            <person name="Peters T."/>
            <person name="Grant K."/>
        </authorList>
    </citation>
    <scope>NUCLEOTIDE SEQUENCE [LARGE SCALE GENOMIC DNA]</scope>
    <source>
        <strain evidence="11 12">788324</strain>
    </source>
</reference>
<dbReference type="EMBL" id="AABEKY010000004">
    <property type="protein sequence ID" value="EAG9387742.1"/>
    <property type="molecule type" value="Genomic_DNA"/>
</dbReference>
<name>A0A2Z5C3K1_LISMN</name>
<keyword evidence="3" id="KW-0964">Secreted</keyword>
<dbReference type="Proteomes" id="UP000522199">
    <property type="component" value="Unassembled WGS sequence"/>
</dbReference>
<comment type="caution">
    <text evidence="11">The sequence shown here is derived from an EMBL/GenBank/DDBJ whole genome shotgun (WGS) entry which is preliminary data.</text>
</comment>
<keyword evidence="4" id="KW-0433">Leucine-rich repeat</keyword>